<feature type="domain" description="Solute-binding protein family 5" evidence="4">
    <location>
        <begin position="83"/>
        <end position="277"/>
    </location>
</feature>
<evidence type="ECO:0000256" key="2">
    <source>
        <dbReference type="ARBA" id="ARBA00022729"/>
    </source>
</evidence>
<reference evidence="5 6" key="1">
    <citation type="journal article" date="2014" name="Nature">
        <title>An environmental bacterial taxon with a large and distinct metabolic repertoire.</title>
        <authorList>
            <person name="Wilson M.C."/>
            <person name="Mori T."/>
            <person name="Ruckert C."/>
            <person name="Uria A.R."/>
            <person name="Helf M.J."/>
            <person name="Takada K."/>
            <person name="Gernert C."/>
            <person name="Steffens U.A."/>
            <person name="Heycke N."/>
            <person name="Schmitt S."/>
            <person name="Rinke C."/>
            <person name="Helfrich E.J."/>
            <person name="Brachmann A.O."/>
            <person name="Gurgui C."/>
            <person name="Wakimoto T."/>
            <person name="Kracht M."/>
            <person name="Crusemann M."/>
            <person name="Hentschel U."/>
            <person name="Abe I."/>
            <person name="Matsunaga S."/>
            <person name="Kalinowski J."/>
            <person name="Takeyama H."/>
            <person name="Piel J."/>
        </authorList>
    </citation>
    <scope>NUCLEOTIDE SEQUENCE [LARGE SCALE GENOMIC DNA]</scope>
    <source>
        <strain evidence="6">TSY2</strain>
    </source>
</reference>
<dbReference type="InterPro" id="IPR000914">
    <property type="entry name" value="SBP_5_dom"/>
</dbReference>
<evidence type="ECO:0000259" key="4">
    <source>
        <dbReference type="Pfam" id="PF00496"/>
    </source>
</evidence>
<dbReference type="Proteomes" id="UP000019140">
    <property type="component" value="Unassembled WGS sequence"/>
</dbReference>
<gene>
    <name evidence="5" type="ORF">ETSY2_39535</name>
</gene>
<keyword evidence="2 3" id="KW-0732">Signal</keyword>
<dbReference type="GO" id="GO:0015833">
    <property type="term" value="P:peptide transport"/>
    <property type="evidence" value="ECO:0007669"/>
    <property type="project" value="TreeGrafter"/>
</dbReference>
<accession>W4LQD8</accession>
<comment type="caution">
    <text evidence="5">The sequence shown here is derived from an EMBL/GenBank/DDBJ whole genome shotgun (WGS) entry which is preliminary data.</text>
</comment>
<evidence type="ECO:0000256" key="1">
    <source>
        <dbReference type="ARBA" id="ARBA00005695"/>
    </source>
</evidence>
<dbReference type="AlphaFoldDB" id="W4LQD8"/>
<evidence type="ECO:0000313" key="6">
    <source>
        <dbReference type="Proteomes" id="UP000019140"/>
    </source>
</evidence>
<feature type="chain" id="PRO_5004844868" description="Solute-binding protein family 5 domain-containing protein" evidence="3">
    <location>
        <begin position="28"/>
        <end position="280"/>
    </location>
</feature>
<feature type="non-terminal residue" evidence="5">
    <location>
        <position position="280"/>
    </location>
</feature>
<dbReference type="GO" id="GO:1904680">
    <property type="term" value="F:peptide transmembrane transporter activity"/>
    <property type="evidence" value="ECO:0007669"/>
    <property type="project" value="TreeGrafter"/>
</dbReference>
<keyword evidence="6" id="KW-1185">Reference proteome</keyword>
<sequence length="280" mass="31920">MRRIKTYVLFLGILALLGLMATPSTLAQEEPQYGGILKVAIAGDPPSLDIHQEATFKVQIPSMAVYNTLLHFTPGNFPDISCDLCTEWQASEDYKTYTFKLHQGVKFHDGSELTSADVKMSWEKLVRPDKLFPGKGVISTPRILYENLVERIEAPDRYTVVFHLTRPSLSFLPLIAHPARPIYAKKYLDQDPHYYKKKMMGTGPFMFKNYVRGSFLELERNPNYWVKGRPYLDGVKYFMIKDLSARAKSVRSGRTHVELRGFPPAEVDAIKKQLGDKVTV</sequence>
<evidence type="ECO:0000313" key="5">
    <source>
        <dbReference type="EMBL" id="ETX00188.1"/>
    </source>
</evidence>
<dbReference type="Gene3D" id="3.40.190.10">
    <property type="entry name" value="Periplasmic binding protein-like II"/>
    <property type="match status" value="1"/>
</dbReference>
<dbReference type="InterPro" id="IPR039424">
    <property type="entry name" value="SBP_5"/>
</dbReference>
<dbReference type="PANTHER" id="PTHR30290">
    <property type="entry name" value="PERIPLASMIC BINDING COMPONENT OF ABC TRANSPORTER"/>
    <property type="match status" value="1"/>
</dbReference>
<dbReference type="SUPFAM" id="SSF53850">
    <property type="entry name" value="Periplasmic binding protein-like II"/>
    <property type="match status" value="1"/>
</dbReference>
<organism evidence="5 6">
    <name type="scientific">Candidatus Entotheonella gemina</name>
    <dbReference type="NCBI Taxonomy" id="1429439"/>
    <lineage>
        <taxon>Bacteria</taxon>
        <taxon>Pseudomonadati</taxon>
        <taxon>Nitrospinota/Tectimicrobiota group</taxon>
        <taxon>Candidatus Tectimicrobiota</taxon>
        <taxon>Candidatus Entotheonellia</taxon>
        <taxon>Candidatus Entotheonellales</taxon>
        <taxon>Candidatus Entotheonellaceae</taxon>
        <taxon>Candidatus Entotheonella</taxon>
    </lineage>
</organism>
<dbReference type="EMBL" id="AZHX01001757">
    <property type="protein sequence ID" value="ETX00188.1"/>
    <property type="molecule type" value="Genomic_DNA"/>
</dbReference>
<dbReference type="PANTHER" id="PTHR30290:SF38">
    <property type="entry name" value="D,D-DIPEPTIDE-BINDING PERIPLASMIC PROTEIN DDPA-RELATED"/>
    <property type="match status" value="1"/>
</dbReference>
<comment type="similarity">
    <text evidence="1">Belongs to the bacterial solute-binding protein 5 family.</text>
</comment>
<dbReference type="HOGENOM" id="CLU_838590_0_0_7"/>
<feature type="signal peptide" evidence="3">
    <location>
        <begin position="1"/>
        <end position="27"/>
    </location>
</feature>
<dbReference type="Pfam" id="PF00496">
    <property type="entry name" value="SBP_bac_5"/>
    <property type="match status" value="1"/>
</dbReference>
<protein>
    <recommendedName>
        <fullName evidence="4">Solute-binding protein family 5 domain-containing protein</fullName>
    </recommendedName>
</protein>
<dbReference type="CDD" id="cd00995">
    <property type="entry name" value="PBP2_NikA_DppA_OppA_like"/>
    <property type="match status" value="1"/>
</dbReference>
<evidence type="ECO:0000256" key="3">
    <source>
        <dbReference type="SAM" id="SignalP"/>
    </source>
</evidence>
<name>W4LQD8_9BACT</name>
<proteinExistence type="inferred from homology"/>